<dbReference type="Gene3D" id="3.30.70.1450">
    <property type="entry name" value="Regulator of K+ conductance, C-terminal domain"/>
    <property type="match status" value="1"/>
</dbReference>
<organism evidence="2 3">
    <name type="scientific">Nocardia aurantia</name>
    <dbReference type="NCBI Taxonomy" id="2585199"/>
    <lineage>
        <taxon>Bacteria</taxon>
        <taxon>Bacillati</taxon>
        <taxon>Actinomycetota</taxon>
        <taxon>Actinomycetes</taxon>
        <taxon>Mycobacteriales</taxon>
        <taxon>Nocardiaceae</taxon>
        <taxon>Nocardia</taxon>
    </lineage>
</organism>
<reference evidence="2 3" key="1">
    <citation type="submission" date="2019-10" db="EMBL/GenBank/DDBJ databases">
        <title>Nocardia macrotermitis sp. nov. and Nocardia aurantia sp. nov., isolated from the gut of fungus growing-termite Macrotermes natalensis.</title>
        <authorList>
            <person name="Benndorf R."/>
            <person name="Schwitalla J."/>
            <person name="Martin K."/>
            <person name="De Beer W."/>
            <person name="Kaster A.-K."/>
            <person name="Vollmers J."/>
            <person name="Poulsen M."/>
            <person name="Beemelmanns C."/>
        </authorList>
    </citation>
    <scope>NUCLEOTIDE SEQUENCE [LARGE SCALE GENOMIC DNA]</scope>
    <source>
        <strain evidence="2 3">RB56</strain>
    </source>
</reference>
<keyword evidence="3" id="KW-1185">Reference proteome</keyword>
<comment type="caution">
    <text evidence="2">The sequence shown here is derived from an EMBL/GenBank/DDBJ whole genome shotgun (WGS) entry which is preliminary data.</text>
</comment>
<gene>
    <name evidence="2" type="ORF">NRB56_35680</name>
</gene>
<dbReference type="EMBL" id="WEGI01000007">
    <property type="protein sequence ID" value="MQY27985.1"/>
    <property type="molecule type" value="Genomic_DNA"/>
</dbReference>
<dbReference type="InterPro" id="IPR006037">
    <property type="entry name" value="RCK_C"/>
</dbReference>
<dbReference type="Pfam" id="PF25991">
    <property type="entry name" value="KhtT_N"/>
    <property type="match status" value="1"/>
</dbReference>
<dbReference type="PROSITE" id="PS51202">
    <property type="entry name" value="RCK_C"/>
    <property type="match status" value="1"/>
</dbReference>
<evidence type="ECO:0000259" key="1">
    <source>
        <dbReference type="PROSITE" id="PS51202"/>
    </source>
</evidence>
<dbReference type="SUPFAM" id="SSF116726">
    <property type="entry name" value="TrkA C-terminal domain-like"/>
    <property type="match status" value="1"/>
</dbReference>
<dbReference type="InterPro" id="IPR036721">
    <property type="entry name" value="RCK_C_sf"/>
</dbReference>
<dbReference type="InterPro" id="IPR026278">
    <property type="entry name" value="KhtT"/>
</dbReference>
<dbReference type="PANTHER" id="PTHR30445">
    <property type="entry name" value="K(+)_H(+) ANTIPORTER SUBUNIT KHTT"/>
    <property type="match status" value="1"/>
</dbReference>
<accession>A0A7K0DQE0</accession>
<dbReference type="AlphaFoldDB" id="A0A7K0DQE0"/>
<feature type="domain" description="RCK C-terminal" evidence="1">
    <location>
        <begin position="85"/>
        <end position="169"/>
    </location>
</feature>
<evidence type="ECO:0000313" key="2">
    <source>
        <dbReference type="EMBL" id="MQY27985.1"/>
    </source>
</evidence>
<dbReference type="InterPro" id="IPR050144">
    <property type="entry name" value="AAE_transporter"/>
</dbReference>
<evidence type="ECO:0000313" key="3">
    <source>
        <dbReference type="Proteomes" id="UP000431401"/>
    </source>
</evidence>
<dbReference type="InterPro" id="IPR058776">
    <property type="entry name" value="KhtT-like_N"/>
</dbReference>
<dbReference type="GO" id="GO:0008324">
    <property type="term" value="F:monoatomic cation transmembrane transporter activity"/>
    <property type="evidence" value="ECO:0007669"/>
    <property type="project" value="InterPro"/>
</dbReference>
<dbReference type="PIRSF" id="PIRSF005028">
    <property type="entry name" value="KhtT"/>
    <property type="match status" value="1"/>
</dbReference>
<name>A0A7K0DQE0_9NOCA</name>
<protein>
    <recommendedName>
        <fullName evidence="1">RCK C-terminal domain-containing protein</fullName>
    </recommendedName>
</protein>
<dbReference type="GO" id="GO:0006813">
    <property type="term" value="P:potassium ion transport"/>
    <property type="evidence" value="ECO:0007669"/>
    <property type="project" value="InterPro"/>
</dbReference>
<proteinExistence type="predicted"/>
<dbReference type="Pfam" id="PF02080">
    <property type="entry name" value="TrkA_C"/>
    <property type="match status" value="1"/>
</dbReference>
<dbReference type="PANTHER" id="PTHR30445:SF8">
    <property type="entry name" value="K(+)_H(+) ANTIPORTER SUBUNIT KHTT"/>
    <property type="match status" value="1"/>
</dbReference>
<dbReference type="Proteomes" id="UP000431401">
    <property type="component" value="Unassembled WGS sequence"/>
</dbReference>
<dbReference type="OrthoDB" id="5242677at2"/>
<sequence>MSHLSGKRGGVDVEVTPLPGIGVRKDFPLAGSGRRVGVVDRKDGTVDLILSRPGNPDECEQVAMTVTEAATLAGLLGAPQLVGQLAAEQRDLDDVNTRHLSIRTGSPYAGRLLGDTRMRTRTTASIVAVVRGGQTIPSPGPDFTMVAGDQLIVVGTGAGLDAAATILVDG</sequence>